<feature type="domain" description="LRRCT" evidence="5">
    <location>
        <begin position="191"/>
        <end position="238"/>
    </location>
</feature>
<reference evidence="6 7" key="1">
    <citation type="journal article" date="2022" name="Gigascience">
        <title>A chromosome-level genome assembly and annotation of the desert horned lizard, Phrynosoma platyrhinos, provides insight into chromosomal rearrangements among reptiles.</title>
        <authorList>
            <person name="Koochekian N."/>
            <person name="Ascanio A."/>
            <person name="Farleigh K."/>
            <person name="Card D.C."/>
            <person name="Schield D.R."/>
            <person name="Castoe T.A."/>
            <person name="Jezkova T."/>
        </authorList>
    </citation>
    <scope>NUCLEOTIDE SEQUENCE [LARGE SCALE GENOMIC DNA]</scope>
    <source>
        <strain evidence="6">NK-2021</strain>
    </source>
</reference>
<evidence type="ECO:0000256" key="3">
    <source>
        <dbReference type="ARBA" id="ARBA00022737"/>
    </source>
</evidence>
<dbReference type="SMART" id="SM00082">
    <property type="entry name" value="LRRCT"/>
    <property type="match status" value="1"/>
</dbReference>
<evidence type="ECO:0000259" key="5">
    <source>
        <dbReference type="SMART" id="SM00082"/>
    </source>
</evidence>
<evidence type="ECO:0000256" key="2">
    <source>
        <dbReference type="ARBA" id="ARBA00022729"/>
    </source>
</evidence>
<sequence>MIHSLNYCMNLELEKLKKQPGTSTIDVCHGQTQDASQKKCLRVLNLSNNHLHSCMIEPMAFSGLLFLHELILTNNSLDILRRSWFLEMPVLIKLHLGGNRITYLPPRMFESLTRLGELVVSSNLIQYLPMDTFYGMPLLTKLDLSNNRILFINHEVFQPLQALKHLLLFQNRLTVLPILPSSISLLFLHENPWECTCQLVVSLAPLLAKIQSPNGVTCDGPPSLAGHLVASTRPEGCSFRSSPQASSSSLSSSSSSFPSSSSSSSSSIAATHIASSKTESKRTYKNQMIQSLSSEERPSNMEPHVLCSFPVVENTAASFETGRMVRGHPYGCSSKTSRTCQVEQKGSSSQKPLVAVLSMDAAGKTVVTLHEAGKEVGCPALHQSSCQMHEENTNGMHKACKQRADKVAACTKGCGSEQQCLAERQHGSCDFCCVASSQVERKNCALEKSVDRPVSHPEIHLGGLQCPQALVHIDFHDGSALKMERDHKWACEISSKRKESQRSGFHSHTSHRWSAIRRNSSSLRRPSHHQQACLVSPQFNKASWVKLWQERLVCRRHPKHTTRSGESTWKTGLYSDLSLSASKVNMRQKWKPLRDHRPLSTSSSASTSSIPSTSSQTEENGLTYSKENPTEMRCDDDHRGIRERSSQQLGNVFQTRKKHPEHRKARGSQQDPAIGLKKESSIMEREWKCSRCGFENSSAHSIAQRTHTQWNSTPRTSRRPRDMVTQQSSIGTIHLKEREMALACLGRDENPKTPLPEEPQQSRGLPALLPPVGVSQPVQCDSDAESTYEEPFPPVASTMPFTEKTSTQLILKNEVGRVGILKAVETRRVVDHSMETYTPRNTDLREEILDAEGSLEAVPLGVVGQHLMEGRKDTPSVYSNVMLSNSCYDASRCFLYRIEANLSLLETSISSRSCSEMPYSDAQGDGYEEVTTSITSCCPVVQKMCQIDFPLLSEEDEPYRHEENKDQTGELG</sequence>
<keyword evidence="2" id="KW-0732">Signal</keyword>
<evidence type="ECO:0000313" key="6">
    <source>
        <dbReference type="EMBL" id="KAH0615523.1"/>
    </source>
</evidence>
<dbReference type="Pfam" id="PF13855">
    <property type="entry name" value="LRR_8"/>
    <property type="match status" value="1"/>
</dbReference>
<feature type="compositionally biased region" description="Polar residues" evidence="4">
    <location>
        <begin position="618"/>
        <end position="627"/>
    </location>
</feature>
<dbReference type="Gene3D" id="3.80.10.10">
    <property type="entry name" value="Ribonuclease Inhibitor"/>
    <property type="match status" value="1"/>
</dbReference>
<dbReference type="InterPro" id="IPR050541">
    <property type="entry name" value="LRR_TM_domain-containing"/>
</dbReference>
<dbReference type="SMART" id="SM00369">
    <property type="entry name" value="LRR_TYP"/>
    <property type="match status" value="6"/>
</dbReference>
<dbReference type="InterPro" id="IPR003591">
    <property type="entry name" value="Leu-rich_rpt_typical-subtyp"/>
</dbReference>
<name>A0ABQ7SDW5_PHRPL</name>
<feature type="compositionally biased region" description="Low complexity" evidence="4">
    <location>
        <begin position="600"/>
        <end position="617"/>
    </location>
</feature>
<comment type="caution">
    <text evidence="6">The sequence shown here is derived from an EMBL/GenBank/DDBJ whole genome shotgun (WGS) entry which is preliminary data.</text>
</comment>
<dbReference type="EMBL" id="JAIPUX010005291">
    <property type="protein sequence ID" value="KAH0615523.1"/>
    <property type="molecule type" value="Genomic_DNA"/>
</dbReference>
<evidence type="ECO:0000313" key="7">
    <source>
        <dbReference type="Proteomes" id="UP000826234"/>
    </source>
</evidence>
<dbReference type="SUPFAM" id="SSF52058">
    <property type="entry name" value="L domain-like"/>
    <property type="match status" value="1"/>
</dbReference>
<feature type="compositionally biased region" description="Low complexity" evidence="4">
    <location>
        <begin position="238"/>
        <end position="276"/>
    </location>
</feature>
<feature type="region of interest" description="Disordered" evidence="4">
    <location>
        <begin position="235"/>
        <end position="301"/>
    </location>
</feature>
<dbReference type="InterPro" id="IPR032675">
    <property type="entry name" value="LRR_dom_sf"/>
</dbReference>
<accession>A0ABQ7SDW5</accession>
<dbReference type="PANTHER" id="PTHR24369:SF213">
    <property type="entry name" value="INSULIN LIKE GROWTH FACTOR BINDING PROTEIN ACID LABILE SUBUNIT"/>
    <property type="match status" value="1"/>
</dbReference>
<gene>
    <name evidence="6" type="ORF">JD844_004882</name>
</gene>
<evidence type="ECO:0000256" key="4">
    <source>
        <dbReference type="SAM" id="MobiDB-lite"/>
    </source>
</evidence>
<organism evidence="6 7">
    <name type="scientific">Phrynosoma platyrhinos</name>
    <name type="common">Desert horned lizard</name>
    <dbReference type="NCBI Taxonomy" id="52577"/>
    <lineage>
        <taxon>Eukaryota</taxon>
        <taxon>Metazoa</taxon>
        <taxon>Chordata</taxon>
        <taxon>Craniata</taxon>
        <taxon>Vertebrata</taxon>
        <taxon>Euteleostomi</taxon>
        <taxon>Lepidosauria</taxon>
        <taxon>Squamata</taxon>
        <taxon>Bifurcata</taxon>
        <taxon>Unidentata</taxon>
        <taxon>Episquamata</taxon>
        <taxon>Toxicofera</taxon>
        <taxon>Iguania</taxon>
        <taxon>Phrynosomatidae</taxon>
        <taxon>Phrynosomatinae</taxon>
        <taxon>Phrynosoma</taxon>
    </lineage>
</organism>
<dbReference type="Proteomes" id="UP000826234">
    <property type="component" value="Unassembled WGS sequence"/>
</dbReference>
<feature type="region of interest" description="Disordered" evidence="4">
    <location>
        <begin position="703"/>
        <end position="727"/>
    </location>
</feature>
<feature type="region of interest" description="Disordered" evidence="4">
    <location>
        <begin position="587"/>
        <end position="636"/>
    </location>
</feature>
<evidence type="ECO:0000256" key="1">
    <source>
        <dbReference type="ARBA" id="ARBA00022614"/>
    </source>
</evidence>
<keyword evidence="3" id="KW-0677">Repeat</keyword>
<dbReference type="InterPro" id="IPR000483">
    <property type="entry name" value="Cys-rich_flank_reg_C"/>
</dbReference>
<protein>
    <recommendedName>
        <fullName evidence="5">LRRCT domain-containing protein</fullName>
    </recommendedName>
</protein>
<dbReference type="InterPro" id="IPR001611">
    <property type="entry name" value="Leu-rich_rpt"/>
</dbReference>
<dbReference type="PROSITE" id="PS51450">
    <property type="entry name" value="LRR"/>
    <property type="match status" value="1"/>
</dbReference>
<proteinExistence type="predicted"/>
<dbReference type="PANTHER" id="PTHR24369">
    <property type="entry name" value="ANTIGEN BSP, PUTATIVE-RELATED"/>
    <property type="match status" value="1"/>
</dbReference>
<keyword evidence="7" id="KW-1185">Reference proteome</keyword>
<feature type="compositionally biased region" description="Polar residues" evidence="4">
    <location>
        <begin position="703"/>
        <end position="715"/>
    </location>
</feature>
<dbReference type="Pfam" id="PF00560">
    <property type="entry name" value="LRR_1"/>
    <property type="match status" value="1"/>
</dbReference>
<keyword evidence="1" id="KW-0433">Leucine-rich repeat</keyword>